<keyword evidence="10" id="KW-1185">Reference proteome</keyword>
<feature type="transmembrane region" description="Helical" evidence="8">
    <location>
        <begin position="161"/>
        <end position="187"/>
    </location>
</feature>
<proteinExistence type="predicted"/>
<dbReference type="NCBIfam" id="TIGR01695">
    <property type="entry name" value="murJ_mviN"/>
    <property type="match status" value="1"/>
</dbReference>
<evidence type="ECO:0000256" key="5">
    <source>
        <dbReference type="ARBA" id="ARBA00022984"/>
    </source>
</evidence>
<dbReference type="InterPro" id="IPR004268">
    <property type="entry name" value="MurJ"/>
</dbReference>
<dbReference type="PANTHER" id="PTHR47019">
    <property type="entry name" value="LIPID II FLIPPASE MURJ"/>
    <property type="match status" value="1"/>
</dbReference>
<comment type="subcellular location">
    <subcellularLocation>
        <location evidence="1">Cell membrane</location>
        <topology evidence="1">Multi-pass membrane protein</topology>
    </subcellularLocation>
</comment>
<keyword evidence="7 8" id="KW-0472">Membrane</keyword>
<keyword evidence="4" id="KW-0133">Cell shape</keyword>
<evidence type="ECO:0000313" key="9">
    <source>
        <dbReference type="EMBL" id="SFN44360.1"/>
    </source>
</evidence>
<accession>A0A1I4Z3A9</accession>
<dbReference type="GO" id="GO:0034204">
    <property type="term" value="P:lipid translocation"/>
    <property type="evidence" value="ECO:0007669"/>
    <property type="project" value="TreeGrafter"/>
</dbReference>
<dbReference type="OrthoDB" id="9786339at2"/>
<sequence length="542" mass="57929">MTKTTESGSIGRASMFLASGTMVSRILGFVKAMLLAATIGLVSSQSADAFGVANQLPNTLYIIIAGGVLSAILVPSIVRSIVHADGGRAYVNKLLTITLVVLFVATALAVVLAPFLVHLYSVRLDPDARALAITFAYWCLPQIFFYGLYTVLGEILNAHKLFGPFTWAPVVNNVVAMVGLVLFIVFFGADPNGERLVTEWTPDMITLLAGTATLGVATQALVLFFFWKRIGLSYRPDFGWRGIGLRATGKLAGWSFAMLALTTVAGLIQSNVALIASGNGPSTATLQNAWLIFMLPHSVITLSVATAYFTRLAEHVRENRTEELKTDVSSAIRQITLIIVLATAGLMVLAFPFASLFTGAFADTAAMGFVLIAYLIGLVPFAVLFVFQRTFYALGDTRTPFFFTLVQVSVYIVLALACSLLPLRFIGLGLAISMSISIIVQMLTAGILLRRRISGLEIPRIVRSLVIYSAAAVPAVLVGAGLVGLLGGYSGGWALASVLGALLTMVLVGLVMSAVYVGALLAVRSPELREAITPITRRLRRR</sequence>
<feature type="transmembrane region" description="Helical" evidence="8">
    <location>
        <begin position="289"/>
        <end position="310"/>
    </location>
</feature>
<feature type="transmembrane region" description="Helical" evidence="8">
    <location>
        <begin position="207"/>
        <end position="227"/>
    </location>
</feature>
<evidence type="ECO:0000256" key="2">
    <source>
        <dbReference type="ARBA" id="ARBA00022475"/>
    </source>
</evidence>
<dbReference type="PANTHER" id="PTHR47019:SF1">
    <property type="entry name" value="LIPID II FLIPPASE MURJ"/>
    <property type="match status" value="1"/>
</dbReference>
<keyword evidence="2" id="KW-1003">Cell membrane</keyword>
<keyword evidence="3 8" id="KW-0812">Transmembrane</keyword>
<feature type="transmembrane region" description="Helical" evidence="8">
    <location>
        <begin position="248"/>
        <end position="269"/>
    </location>
</feature>
<gene>
    <name evidence="9" type="ORF">SAMN05216219_0686</name>
</gene>
<keyword evidence="6 8" id="KW-1133">Transmembrane helix</keyword>
<dbReference type="GO" id="GO:0005886">
    <property type="term" value="C:plasma membrane"/>
    <property type="evidence" value="ECO:0007669"/>
    <property type="project" value="UniProtKB-SubCell"/>
</dbReference>
<feature type="transmembrane region" description="Helical" evidence="8">
    <location>
        <begin position="128"/>
        <end position="149"/>
    </location>
</feature>
<dbReference type="AlphaFoldDB" id="A0A1I4Z3A9"/>
<evidence type="ECO:0000313" key="10">
    <source>
        <dbReference type="Proteomes" id="UP000198867"/>
    </source>
</evidence>
<evidence type="ECO:0000256" key="1">
    <source>
        <dbReference type="ARBA" id="ARBA00004651"/>
    </source>
</evidence>
<evidence type="ECO:0000256" key="6">
    <source>
        <dbReference type="ARBA" id="ARBA00022989"/>
    </source>
</evidence>
<reference evidence="10" key="1">
    <citation type="submission" date="2016-10" db="EMBL/GenBank/DDBJ databases">
        <authorList>
            <person name="Varghese N."/>
            <person name="Submissions S."/>
        </authorList>
    </citation>
    <scope>NUCLEOTIDE SEQUENCE [LARGE SCALE GENOMIC DNA]</scope>
    <source>
        <strain evidence="10">CGMCC 1.11101</strain>
    </source>
</reference>
<feature type="transmembrane region" description="Helical" evidence="8">
    <location>
        <begin position="493"/>
        <end position="523"/>
    </location>
</feature>
<dbReference type="GO" id="GO:0008360">
    <property type="term" value="P:regulation of cell shape"/>
    <property type="evidence" value="ECO:0007669"/>
    <property type="project" value="UniProtKB-KW"/>
</dbReference>
<feature type="transmembrane region" description="Helical" evidence="8">
    <location>
        <begin position="428"/>
        <end position="449"/>
    </location>
</feature>
<dbReference type="GO" id="GO:0009252">
    <property type="term" value="P:peptidoglycan biosynthetic process"/>
    <property type="evidence" value="ECO:0007669"/>
    <property type="project" value="UniProtKB-KW"/>
</dbReference>
<organism evidence="9 10">
    <name type="scientific">Mycetocola miduiensis</name>
    <dbReference type="NCBI Taxonomy" id="995034"/>
    <lineage>
        <taxon>Bacteria</taxon>
        <taxon>Bacillati</taxon>
        <taxon>Actinomycetota</taxon>
        <taxon>Actinomycetes</taxon>
        <taxon>Micrococcales</taxon>
        <taxon>Microbacteriaceae</taxon>
        <taxon>Mycetocola</taxon>
    </lineage>
</organism>
<feature type="transmembrane region" description="Helical" evidence="8">
    <location>
        <begin position="331"/>
        <end position="354"/>
    </location>
</feature>
<feature type="transmembrane region" description="Helical" evidence="8">
    <location>
        <begin position="59"/>
        <end position="82"/>
    </location>
</feature>
<feature type="transmembrane region" description="Helical" evidence="8">
    <location>
        <begin position="399"/>
        <end position="422"/>
    </location>
</feature>
<name>A0A1I4Z3A9_9MICO</name>
<dbReference type="Proteomes" id="UP000198867">
    <property type="component" value="Unassembled WGS sequence"/>
</dbReference>
<evidence type="ECO:0000256" key="8">
    <source>
        <dbReference type="SAM" id="Phobius"/>
    </source>
</evidence>
<dbReference type="PRINTS" id="PR01806">
    <property type="entry name" value="VIRFACTRMVIN"/>
</dbReference>
<feature type="transmembrane region" description="Helical" evidence="8">
    <location>
        <begin position="461"/>
        <end position="487"/>
    </location>
</feature>
<keyword evidence="5" id="KW-0573">Peptidoglycan synthesis</keyword>
<dbReference type="STRING" id="995034.SAMN05216219_0686"/>
<protein>
    <submittedName>
        <fullName evidence="9">Putative peptidoglycan lipid II flippase</fullName>
    </submittedName>
</protein>
<dbReference type="GO" id="GO:0015648">
    <property type="term" value="F:lipid-linked peptidoglycan transporter activity"/>
    <property type="evidence" value="ECO:0007669"/>
    <property type="project" value="TreeGrafter"/>
</dbReference>
<dbReference type="Pfam" id="PF03023">
    <property type="entry name" value="MurJ"/>
    <property type="match status" value="1"/>
</dbReference>
<feature type="transmembrane region" description="Helical" evidence="8">
    <location>
        <begin position="366"/>
        <end position="387"/>
    </location>
</feature>
<evidence type="ECO:0000256" key="4">
    <source>
        <dbReference type="ARBA" id="ARBA00022960"/>
    </source>
</evidence>
<dbReference type="RefSeq" id="WP_090708767.1">
    <property type="nucleotide sequence ID" value="NZ_FOVM01000001.1"/>
</dbReference>
<evidence type="ECO:0000256" key="7">
    <source>
        <dbReference type="ARBA" id="ARBA00023136"/>
    </source>
</evidence>
<dbReference type="EMBL" id="FOVM01000001">
    <property type="protein sequence ID" value="SFN44360.1"/>
    <property type="molecule type" value="Genomic_DNA"/>
</dbReference>
<dbReference type="CDD" id="cd13123">
    <property type="entry name" value="MATE_MurJ_like"/>
    <property type="match status" value="1"/>
</dbReference>
<evidence type="ECO:0000256" key="3">
    <source>
        <dbReference type="ARBA" id="ARBA00022692"/>
    </source>
</evidence>
<feature type="transmembrane region" description="Helical" evidence="8">
    <location>
        <begin position="94"/>
        <end position="116"/>
    </location>
</feature>
<dbReference type="InterPro" id="IPR051050">
    <property type="entry name" value="Lipid_II_flippase_MurJ/MviN"/>
</dbReference>